<protein>
    <submittedName>
        <fullName evidence="2">M15 family metallopeptidase</fullName>
    </submittedName>
</protein>
<dbReference type="RefSeq" id="WP_216874291.1">
    <property type="nucleotide sequence ID" value="NZ_JAERQM010000002.1"/>
</dbReference>
<evidence type="ECO:0000313" key="3">
    <source>
        <dbReference type="Proteomes" id="UP000689967"/>
    </source>
</evidence>
<dbReference type="InterPro" id="IPR039561">
    <property type="entry name" value="Peptidase_M15C"/>
</dbReference>
<organism evidence="2 3">
    <name type="scientific">Falsiroseomonas oleicola</name>
    <dbReference type="NCBI Taxonomy" id="2801474"/>
    <lineage>
        <taxon>Bacteria</taxon>
        <taxon>Pseudomonadati</taxon>
        <taxon>Pseudomonadota</taxon>
        <taxon>Alphaproteobacteria</taxon>
        <taxon>Acetobacterales</taxon>
        <taxon>Roseomonadaceae</taxon>
        <taxon>Falsiroseomonas</taxon>
    </lineage>
</organism>
<dbReference type="Proteomes" id="UP000689967">
    <property type="component" value="Unassembled WGS sequence"/>
</dbReference>
<feature type="domain" description="Peptidase M15C" evidence="1">
    <location>
        <begin position="110"/>
        <end position="170"/>
    </location>
</feature>
<sequence length="174" mass="19186">MEAHDMPVWPQDTDAALDAFYGDPDKDNDGAPDSHWEGANLVAIPARWRMVASWDHGLKIRSLRIHWRCAESLGQALDTIMSHYGSQSAIEAARMHLYGGGYTFRRRTSGSRLSTHAYGAAVDFDPARNGFGVPWRDGAGMMPVPVIQAFQAQGWVWGGDWGTPDAMHFQAAIS</sequence>
<name>A0ABS6H4U5_9PROT</name>
<dbReference type="Pfam" id="PF13539">
    <property type="entry name" value="Peptidase_M15_4"/>
    <property type="match status" value="1"/>
</dbReference>
<dbReference type="EMBL" id="JAERQM010000002">
    <property type="protein sequence ID" value="MBU8543705.1"/>
    <property type="molecule type" value="Genomic_DNA"/>
</dbReference>
<proteinExistence type="predicted"/>
<keyword evidence="3" id="KW-1185">Reference proteome</keyword>
<gene>
    <name evidence="2" type="ORF">JJQ90_08305</name>
</gene>
<accession>A0ABS6H4U5</accession>
<reference evidence="2 3" key="1">
    <citation type="submission" date="2021-01" db="EMBL/GenBank/DDBJ databases">
        <title>Roseomonas sp. nov, a bacterium isolated from an oil production mixture in Yumen Oilfield.</title>
        <authorList>
            <person name="Wu D."/>
        </authorList>
    </citation>
    <scope>NUCLEOTIDE SEQUENCE [LARGE SCALE GENOMIC DNA]</scope>
    <source>
        <strain evidence="2 3">ROY-5-3</strain>
    </source>
</reference>
<comment type="caution">
    <text evidence="2">The sequence shown here is derived from an EMBL/GenBank/DDBJ whole genome shotgun (WGS) entry which is preliminary data.</text>
</comment>
<evidence type="ECO:0000259" key="1">
    <source>
        <dbReference type="Pfam" id="PF13539"/>
    </source>
</evidence>
<evidence type="ECO:0000313" key="2">
    <source>
        <dbReference type="EMBL" id="MBU8543705.1"/>
    </source>
</evidence>